<proteinExistence type="predicted"/>
<gene>
    <name evidence="1" type="ORF">E5358_05370</name>
</gene>
<organism evidence="1 2">
    <name type="scientific">Palleniella muris</name>
    <dbReference type="NCBI Taxonomy" id="3038145"/>
    <lineage>
        <taxon>Bacteria</taxon>
        <taxon>Pseudomonadati</taxon>
        <taxon>Bacteroidota</taxon>
        <taxon>Bacteroidia</taxon>
        <taxon>Bacteroidales</taxon>
        <taxon>Prevotellaceae</taxon>
        <taxon>Palleniella</taxon>
    </lineage>
</organism>
<keyword evidence="2" id="KW-1185">Reference proteome</keyword>
<reference evidence="1" key="1">
    <citation type="submission" date="2019-04" db="EMBL/GenBank/DDBJ databases">
        <title>Microbes associate with the intestines of laboratory mice.</title>
        <authorList>
            <person name="Navarre W."/>
            <person name="Wong E."/>
            <person name="Huang K."/>
            <person name="Tropini C."/>
            <person name="Ng K."/>
            <person name="Yu B."/>
        </authorList>
    </citation>
    <scope>NUCLEOTIDE SEQUENCE</scope>
    <source>
        <strain evidence="1">NM73_A23</strain>
    </source>
</reference>
<evidence type="ECO:0000313" key="2">
    <source>
        <dbReference type="Proteomes" id="UP000308886"/>
    </source>
</evidence>
<accession>A0AC61QRB7</accession>
<comment type="caution">
    <text evidence="1">The sequence shown here is derived from an EMBL/GenBank/DDBJ whole genome shotgun (WGS) entry which is preliminary data.</text>
</comment>
<protein>
    <submittedName>
        <fullName evidence="1">Uncharacterized protein</fullName>
    </submittedName>
</protein>
<name>A0AC61QRB7_9BACT</name>
<dbReference type="Proteomes" id="UP000308886">
    <property type="component" value="Unassembled WGS sequence"/>
</dbReference>
<evidence type="ECO:0000313" key="1">
    <source>
        <dbReference type="EMBL" id="TGX82769.1"/>
    </source>
</evidence>
<dbReference type="EMBL" id="SRZC01000007">
    <property type="protein sequence ID" value="TGX82769.1"/>
    <property type="molecule type" value="Genomic_DNA"/>
</dbReference>
<sequence length="129" mass="14940">MATFNPYKPQKKGKKRGRKPKPKPQAKKRGRKRILRRFDEVPLGYNLRLNAPLEFDLIMQVVGSNGVPDADLVEAISYSSKNPYFRTVDFRRVLILYRNEGCYAEHPKRPPKPQTIVAAINKRKNMMKG</sequence>